<evidence type="ECO:0000256" key="1">
    <source>
        <dbReference type="SAM" id="Phobius"/>
    </source>
</evidence>
<dbReference type="InterPro" id="IPR000620">
    <property type="entry name" value="EamA_dom"/>
</dbReference>
<dbReference type="Proteomes" id="UP000297753">
    <property type="component" value="Unassembled WGS sequence"/>
</dbReference>
<keyword evidence="1" id="KW-1133">Transmembrane helix</keyword>
<accession>A0A4Y8WD40</accession>
<reference evidence="3 4" key="1">
    <citation type="submission" date="2019-01" db="EMBL/GenBank/DDBJ databases">
        <title>Vibrio BEI176 sp. nov, a marine bacterium isolated from China: eastern marignal seas.</title>
        <authorList>
            <person name="Li B."/>
        </authorList>
    </citation>
    <scope>NUCLEOTIDE SEQUENCE [LARGE SCALE GENOMIC DNA]</scope>
    <source>
        <strain evidence="3 4">BEI176</strain>
    </source>
</reference>
<gene>
    <name evidence="3" type="ORF">ELS82_17710</name>
</gene>
<feature type="transmembrane region" description="Helical" evidence="1">
    <location>
        <begin position="210"/>
        <end position="229"/>
    </location>
</feature>
<feature type="transmembrane region" description="Helical" evidence="1">
    <location>
        <begin position="123"/>
        <end position="142"/>
    </location>
</feature>
<feature type="transmembrane region" description="Helical" evidence="1">
    <location>
        <begin position="71"/>
        <end position="90"/>
    </location>
</feature>
<proteinExistence type="predicted"/>
<dbReference type="GO" id="GO:0016020">
    <property type="term" value="C:membrane"/>
    <property type="evidence" value="ECO:0007669"/>
    <property type="project" value="InterPro"/>
</dbReference>
<name>A0A4Y8WD40_9VIBR</name>
<protein>
    <recommendedName>
        <fullName evidence="2">EamA domain-containing protein</fullName>
    </recommendedName>
</protein>
<organism evidence="3 4">
    <name type="scientific">Vibrio ouci</name>
    <dbReference type="NCBI Taxonomy" id="2499078"/>
    <lineage>
        <taxon>Bacteria</taxon>
        <taxon>Pseudomonadati</taxon>
        <taxon>Pseudomonadota</taxon>
        <taxon>Gammaproteobacteria</taxon>
        <taxon>Vibrionales</taxon>
        <taxon>Vibrionaceae</taxon>
        <taxon>Vibrio</taxon>
    </lineage>
</organism>
<feature type="transmembrane region" description="Helical" evidence="1">
    <location>
        <begin position="177"/>
        <end position="198"/>
    </location>
</feature>
<evidence type="ECO:0000313" key="3">
    <source>
        <dbReference type="EMBL" id="TFH90278.1"/>
    </source>
</evidence>
<comment type="caution">
    <text evidence="3">The sequence shown here is derived from an EMBL/GenBank/DDBJ whole genome shotgun (WGS) entry which is preliminary data.</text>
</comment>
<feature type="transmembrane region" description="Helical" evidence="1">
    <location>
        <begin position="37"/>
        <end position="56"/>
    </location>
</feature>
<dbReference type="Gene3D" id="1.10.3730.20">
    <property type="match status" value="2"/>
</dbReference>
<keyword evidence="1" id="KW-0472">Membrane</keyword>
<keyword evidence="4" id="KW-1185">Reference proteome</keyword>
<dbReference type="Pfam" id="PF00892">
    <property type="entry name" value="EamA"/>
    <property type="match status" value="1"/>
</dbReference>
<dbReference type="OrthoDB" id="9809509at2"/>
<dbReference type="EMBL" id="SATR01000031">
    <property type="protein sequence ID" value="TFH90278.1"/>
    <property type="molecule type" value="Genomic_DNA"/>
</dbReference>
<dbReference type="InterPro" id="IPR037185">
    <property type="entry name" value="EmrE-like"/>
</dbReference>
<evidence type="ECO:0000259" key="2">
    <source>
        <dbReference type="Pfam" id="PF00892"/>
    </source>
</evidence>
<feature type="transmembrane region" description="Helical" evidence="1">
    <location>
        <begin position="154"/>
        <end position="171"/>
    </location>
</feature>
<dbReference type="SUPFAM" id="SSF103481">
    <property type="entry name" value="Multidrug resistance efflux transporter EmrE"/>
    <property type="match status" value="1"/>
</dbReference>
<keyword evidence="1" id="KW-0812">Transmembrane</keyword>
<feature type="transmembrane region" description="Helical" evidence="1">
    <location>
        <begin position="235"/>
        <end position="258"/>
    </location>
</feature>
<feature type="domain" description="EamA" evidence="2">
    <location>
        <begin position="9"/>
        <end position="143"/>
    </location>
</feature>
<dbReference type="RefSeq" id="WP_134836661.1">
    <property type="nucleotide sequence ID" value="NZ_SATR01000031.1"/>
</dbReference>
<evidence type="ECO:0000313" key="4">
    <source>
        <dbReference type="Proteomes" id="UP000297753"/>
    </source>
</evidence>
<sequence>MTGHDYVLALAVIFSSLDKWISRVFLKKTPLCNEYLLVYQVTCSVLAGMFVIFEIGHTPTLSDNKTDMRELFLLIISSIFSWMGFAYSTFKARASIELGVVSIISKTKIIWSTLFGVSLLNETLTFLQIMGVILILVASMLISKRDQTNHLFSANLHAWLAPIFLTVAIGIDKVLTLYLPSSIVLFIGFSGTALLTPLLFKIHYRLIKTVLVNAVITAACGTASYYFLLEVLNTNALSLVMAIFQGAFILDVLFGYFVLHENTNLRRKAVSCLLATLGLFILVS</sequence>
<dbReference type="AlphaFoldDB" id="A0A4Y8WD40"/>